<protein>
    <recommendedName>
        <fullName evidence="2">DUF5681 domain-containing protein</fullName>
    </recommendedName>
</protein>
<organism evidence="3 4">
    <name type="scientific">Methylomonas methanica (strain DSM 25384 / MC09)</name>
    <dbReference type="NCBI Taxonomy" id="857087"/>
    <lineage>
        <taxon>Bacteria</taxon>
        <taxon>Pseudomonadati</taxon>
        <taxon>Pseudomonadota</taxon>
        <taxon>Gammaproteobacteria</taxon>
        <taxon>Methylococcales</taxon>
        <taxon>Methylococcaceae</taxon>
        <taxon>Methylomonas</taxon>
    </lineage>
</organism>
<dbReference type="HOGENOM" id="CLU_137974_0_1_6"/>
<proteinExistence type="predicted"/>
<keyword evidence="4" id="KW-1185">Reference proteome</keyword>
<dbReference type="EMBL" id="CP002738">
    <property type="protein sequence ID" value="AEG00667.1"/>
    <property type="molecule type" value="Genomic_DNA"/>
</dbReference>
<dbReference type="InterPro" id="IPR043736">
    <property type="entry name" value="DUF5681"/>
</dbReference>
<dbReference type="eggNOG" id="ENOG503307M">
    <property type="taxonomic scope" value="Bacteria"/>
</dbReference>
<reference evidence="4" key="3">
    <citation type="submission" date="2011-05" db="EMBL/GenBank/DDBJ databases">
        <title>Complete sequence of Methylomonas methanica MC09.</title>
        <authorList>
            <consortium name="US DOE Joint Genome Institute"/>
            <person name="Lucas S."/>
            <person name="Han J."/>
            <person name="Lapidus A."/>
            <person name="Cheng J.-F."/>
            <person name="Goodwin L."/>
            <person name="Pitluck S."/>
            <person name="Peters L."/>
            <person name="Mikhailova N."/>
            <person name="Teshima H."/>
            <person name="Han C."/>
            <person name="Tapia R."/>
            <person name="Land M."/>
            <person name="Hauser L."/>
            <person name="Kyrpides N."/>
            <person name="Ivanova N."/>
            <person name="Pagani I."/>
            <person name="Stein L."/>
            <person name="Woyke T."/>
        </authorList>
    </citation>
    <scope>NUCLEOTIDE SEQUENCE [LARGE SCALE GENOMIC DNA]</scope>
    <source>
        <strain evidence="4">MC09</strain>
    </source>
</reference>
<reference evidence="3 4" key="1">
    <citation type="journal article" date="2011" name="J. Bacteriol.">
        <title>Complete Genome Sequence of the Aerobic Marine Methanotroph Methylomonas methanica MC09.</title>
        <authorList>
            <person name="Boden R."/>
            <person name="Cunliffe M."/>
            <person name="Scanlan J."/>
            <person name="Moussard H."/>
            <person name="Kits K.D."/>
            <person name="Klotz M.G."/>
            <person name="Jetten M.S."/>
            <person name="Vuilleumier S."/>
            <person name="Han J."/>
            <person name="Peters L."/>
            <person name="Mikhailova N."/>
            <person name="Teshima H."/>
            <person name="Tapia R."/>
            <person name="Kyrpides N."/>
            <person name="Ivanova N."/>
            <person name="Pagani I."/>
            <person name="Cheng J.F."/>
            <person name="Goodwin L."/>
            <person name="Han C."/>
            <person name="Hauser L."/>
            <person name="Land M.L."/>
            <person name="Lapidus A."/>
            <person name="Lucas S."/>
            <person name="Pitluck S."/>
            <person name="Woyke T."/>
            <person name="Stein L."/>
            <person name="Murrell J.C."/>
        </authorList>
    </citation>
    <scope>NUCLEOTIDE SEQUENCE [LARGE SCALE GENOMIC DNA]</scope>
    <source>
        <strain evidence="3 4">MC09</strain>
    </source>
</reference>
<dbReference type="RefSeq" id="WP_013818908.1">
    <property type="nucleotide sequence ID" value="NC_015572.1"/>
</dbReference>
<evidence type="ECO:0000256" key="1">
    <source>
        <dbReference type="SAM" id="MobiDB-lite"/>
    </source>
</evidence>
<evidence type="ECO:0000259" key="2">
    <source>
        <dbReference type="Pfam" id="PF18932"/>
    </source>
</evidence>
<evidence type="ECO:0000313" key="3">
    <source>
        <dbReference type="EMBL" id="AEG00667.1"/>
    </source>
</evidence>
<feature type="domain" description="DUF5681" evidence="2">
    <location>
        <begin position="5"/>
        <end position="63"/>
    </location>
</feature>
<gene>
    <name evidence="3" type="ordered locus">Metme_2263</name>
</gene>
<dbReference type="Proteomes" id="UP000008888">
    <property type="component" value="Chromosome"/>
</dbReference>
<dbReference type="Pfam" id="PF18932">
    <property type="entry name" value="DUF5681"/>
    <property type="match status" value="1"/>
</dbReference>
<accession>G0A7J7</accession>
<dbReference type="KEGG" id="mmt:Metme_2263"/>
<sequence length="131" mass="13903">MPTPKFKPGQSGNPKGRPKDKTPATMIRKSIVADIPDIVNNLVAMAKAGDIQAAKVLLDRICPPLKPQAMPICLPVNGSLVEQGNEIIMAIMGGQIPADIGGQLIAALSAQSKIIETEELIKRIEVLESQS</sequence>
<dbReference type="STRING" id="857087.Metme_2263"/>
<feature type="region of interest" description="Disordered" evidence="1">
    <location>
        <begin position="1"/>
        <end position="24"/>
    </location>
</feature>
<reference key="2">
    <citation type="submission" date="2011-05" db="EMBL/GenBank/DDBJ databases">
        <title>Complete genome sequence of the aerobic marine methanotroph Methylomonas methanica MC09.</title>
        <authorList>
            <person name="Boden R."/>
            <person name="Cunliffe M."/>
            <person name="Scanlan J."/>
            <person name="Moussard H."/>
            <person name="Kits K.D."/>
            <person name="Klotz M."/>
            <person name="Jetten M."/>
            <person name="Vuilleumier S."/>
            <person name="Han J."/>
            <person name="Peters L."/>
            <person name="Mikhailova N."/>
            <person name="Teshima H."/>
            <person name="Tapia R."/>
            <person name="Kyrpides N."/>
            <person name="Ivanova N."/>
            <person name="Pagani I."/>
            <person name="Cheng J.-F."/>
            <person name="Goodwin L."/>
            <person name="Han C."/>
            <person name="Hauser L."/>
            <person name="Land M."/>
            <person name="Lapidus A."/>
            <person name="Lucas S."/>
            <person name="Pitluck S."/>
            <person name="Woyke T."/>
            <person name="Stein L.Y."/>
            <person name="Murrell C."/>
        </authorList>
    </citation>
    <scope>NUCLEOTIDE SEQUENCE</scope>
    <source>
        <strain>MC09</strain>
    </source>
</reference>
<dbReference type="OrthoDB" id="4774002at2"/>
<dbReference type="AlphaFoldDB" id="G0A7J7"/>
<evidence type="ECO:0000313" key="4">
    <source>
        <dbReference type="Proteomes" id="UP000008888"/>
    </source>
</evidence>
<name>G0A7J7_METMM</name>